<evidence type="ECO:0000259" key="10">
    <source>
        <dbReference type="PROSITE" id="PS51030"/>
    </source>
</evidence>
<dbReference type="FunFam" id="3.30.50.10:FF:000092">
    <property type="entry name" value="Steroid hormone receptor ERR1"/>
    <property type="match status" value="1"/>
</dbReference>
<dbReference type="InterPro" id="IPR013088">
    <property type="entry name" value="Znf_NHR/GATA"/>
</dbReference>
<gene>
    <name evidence="12" type="primary">LOC113092506</name>
</gene>
<dbReference type="Proteomes" id="UP000515129">
    <property type="component" value="Unplaced"/>
</dbReference>
<sequence length="235" mass="25648">MYSSRAASSYISSGFLEERRPLAVYSGRPACSRTAKEIQDEGEEGGNRGRIKERMNLSKAQVNSEDKYAKCGAWRTQQQYDIEASHMRDAHALYNQRLLCRMSSKDRHIESSCPSYIKTEPSSPASLTDSVNHHSPGGSSDASGSYSSTMNGHQNGLDSPTLYGPTGALGPSGAGAKRYEDCSSTITEDSTDKCEYMLNSMPKRLCLVCGDIASGYHYGVASCEACKAFFKRTIQ</sequence>
<dbReference type="GO" id="GO:0043565">
    <property type="term" value="F:sequence-specific DNA binding"/>
    <property type="evidence" value="ECO:0007669"/>
    <property type="project" value="InterPro"/>
</dbReference>
<dbReference type="OrthoDB" id="5799427at2759"/>
<protein>
    <submittedName>
        <fullName evidence="12">Estrogen-related receptor gamma-like</fullName>
    </submittedName>
</protein>
<evidence type="ECO:0000313" key="11">
    <source>
        <dbReference type="Proteomes" id="UP000515129"/>
    </source>
</evidence>
<feature type="compositionally biased region" description="Polar residues" evidence="9">
    <location>
        <begin position="120"/>
        <end position="130"/>
    </location>
</feature>
<dbReference type="PROSITE" id="PS51030">
    <property type="entry name" value="NUCLEAR_REC_DBD_2"/>
    <property type="match status" value="1"/>
</dbReference>
<feature type="compositionally biased region" description="Polar residues" evidence="9">
    <location>
        <begin position="149"/>
        <end position="158"/>
    </location>
</feature>
<keyword evidence="11" id="KW-1185">Reference proteome</keyword>
<keyword evidence="6" id="KW-0804">Transcription</keyword>
<evidence type="ECO:0000256" key="7">
    <source>
        <dbReference type="ARBA" id="ARBA00023170"/>
    </source>
</evidence>
<evidence type="ECO:0000256" key="2">
    <source>
        <dbReference type="ARBA" id="ARBA00022771"/>
    </source>
</evidence>
<evidence type="ECO:0000313" key="12">
    <source>
        <dbReference type="RefSeq" id="XP_026113915.1"/>
    </source>
</evidence>
<dbReference type="PROSITE" id="PS00031">
    <property type="entry name" value="NUCLEAR_REC_DBD_1"/>
    <property type="match status" value="1"/>
</dbReference>
<evidence type="ECO:0000256" key="8">
    <source>
        <dbReference type="ARBA" id="ARBA00023242"/>
    </source>
</evidence>
<dbReference type="SMART" id="SM00399">
    <property type="entry name" value="ZnF_C4"/>
    <property type="match status" value="1"/>
</dbReference>
<evidence type="ECO:0000256" key="5">
    <source>
        <dbReference type="ARBA" id="ARBA00023125"/>
    </source>
</evidence>
<dbReference type="PRINTS" id="PR00047">
    <property type="entry name" value="STROIDFINGER"/>
</dbReference>
<dbReference type="PANTHER" id="PTHR48092">
    <property type="entry name" value="KNIRPS-RELATED PROTEIN-RELATED"/>
    <property type="match status" value="1"/>
</dbReference>
<accession>A0A6P6NZ81</accession>
<proteinExistence type="predicted"/>
<evidence type="ECO:0000256" key="4">
    <source>
        <dbReference type="ARBA" id="ARBA00023015"/>
    </source>
</evidence>
<feature type="non-terminal residue" evidence="12">
    <location>
        <position position="235"/>
    </location>
</feature>
<keyword evidence="7" id="KW-0675">Receptor</keyword>
<dbReference type="InterPro" id="IPR050200">
    <property type="entry name" value="Nuclear_hormone_rcpt_NR3"/>
</dbReference>
<keyword evidence="4" id="KW-0805">Transcription regulation</keyword>
<evidence type="ECO:0000256" key="1">
    <source>
        <dbReference type="ARBA" id="ARBA00022723"/>
    </source>
</evidence>
<feature type="region of interest" description="Disordered" evidence="9">
    <location>
        <begin position="112"/>
        <end position="169"/>
    </location>
</feature>
<evidence type="ECO:0000256" key="9">
    <source>
        <dbReference type="SAM" id="MobiDB-lite"/>
    </source>
</evidence>
<dbReference type="Gene3D" id="3.30.50.10">
    <property type="entry name" value="Erythroid Transcription Factor GATA-1, subunit A"/>
    <property type="match status" value="1"/>
</dbReference>
<dbReference type="Pfam" id="PF00105">
    <property type="entry name" value="zf-C4"/>
    <property type="match status" value="1"/>
</dbReference>
<dbReference type="RefSeq" id="XP_026113915.1">
    <property type="nucleotide sequence ID" value="XM_026258130.1"/>
</dbReference>
<dbReference type="GeneID" id="113092506"/>
<dbReference type="KEGG" id="caua:113092506"/>
<dbReference type="InterPro" id="IPR001628">
    <property type="entry name" value="Znf_hrmn_rcpt"/>
</dbReference>
<keyword evidence="2" id="KW-0863">Zinc-finger</keyword>
<keyword evidence="5" id="KW-0238">DNA-binding</keyword>
<keyword evidence="3" id="KW-0862">Zinc</keyword>
<keyword evidence="1" id="KW-0479">Metal-binding</keyword>
<name>A0A6P6NZ81_CARAU</name>
<organism evidence="11 12">
    <name type="scientific">Carassius auratus</name>
    <name type="common">Goldfish</name>
    <dbReference type="NCBI Taxonomy" id="7957"/>
    <lineage>
        <taxon>Eukaryota</taxon>
        <taxon>Metazoa</taxon>
        <taxon>Chordata</taxon>
        <taxon>Craniata</taxon>
        <taxon>Vertebrata</taxon>
        <taxon>Euteleostomi</taxon>
        <taxon>Actinopterygii</taxon>
        <taxon>Neopterygii</taxon>
        <taxon>Teleostei</taxon>
        <taxon>Ostariophysi</taxon>
        <taxon>Cypriniformes</taxon>
        <taxon>Cyprinidae</taxon>
        <taxon>Cyprininae</taxon>
        <taxon>Carassius</taxon>
    </lineage>
</organism>
<dbReference type="GO" id="GO:0003700">
    <property type="term" value="F:DNA-binding transcription factor activity"/>
    <property type="evidence" value="ECO:0007669"/>
    <property type="project" value="InterPro"/>
</dbReference>
<dbReference type="AlphaFoldDB" id="A0A6P6NZ81"/>
<feature type="domain" description="Nuclear receptor" evidence="10">
    <location>
        <begin position="203"/>
        <end position="235"/>
    </location>
</feature>
<evidence type="ECO:0000256" key="3">
    <source>
        <dbReference type="ARBA" id="ARBA00022833"/>
    </source>
</evidence>
<dbReference type="GO" id="GO:0008270">
    <property type="term" value="F:zinc ion binding"/>
    <property type="evidence" value="ECO:0007669"/>
    <property type="project" value="UniProtKB-KW"/>
</dbReference>
<keyword evidence="8" id="KW-0539">Nucleus</keyword>
<reference evidence="12" key="1">
    <citation type="submission" date="2025-08" db="UniProtKB">
        <authorList>
            <consortium name="RefSeq"/>
        </authorList>
    </citation>
    <scope>IDENTIFICATION</scope>
    <source>
        <strain evidence="12">Wakin</strain>
        <tissue evidence="12">Muscle</tissue>
    </source>
</reference>
<dbReference type="SUPFAM" id="SSF57716">
    <property type="entry name" value="Glucocorticoid receptor-like (DNA-binding domain)"/>
    <property type="match status" value="1"/>
</dbReference>
<feature type="compositionally biased region" description="Low complexity" evidence="9">
    <location>
        <begin position="135"/>
        <end position="148"/>
    </location>
</feature>
<evidence type="ECO:0000256" key="6">
    <source>
        <dbReference type="ARBA" id="ARBA00023163"/>
    </source>
</evidence>